<feature type="coiled-coil region" evidence="1">
    <location>
        <begin position="3"/>
        <end position="54"/>
    </location>
</feature>
<keyword evidence="3" id="KW-1185">Reference proteome</keyword>
<dbReference type="NCBIfam" id="NF040877">
    <property type="entry name" value="SE1832_fam"/>
    <property type="match status" value="1"/>
</dbReference>
<dbReference type="Proteomes" id="UP001597227">
    <property type="component" value="Unassembled WGS sequence"/>
</dbReference>
<name>A0ABW4MND8_9BACI</name>
<protein>
    <submittedName>
        <fullName evidence="2">SE1832 family protein</fullName>
    </submittedName>
</protein>
<dbReference type="EMBL" id="JBHUEK010000018">
    <property type="protein sequence ID" value="MFD1779491.1"/>
    <property type="molecule type" value="Genomic_DNA"/>
</dbReference>
<sequence length="58" mass="6932">MDKKELEYKIRELKLDYVRLQNDLEKLDSVNGNISPLERQIAEIEDEISTLSRKLREL</sequence>
<evidence type="ECO:0000313" key="3">
    <source>
        <dbReference type="Proteomes" id="UP001597227"/>
    </source>
</evidence>
<proteinExistence type="predicted"/>
<dbReference type="RefSeq" id="WP_180271311.1">
    <property type="nucleotide sequence ID" value="NZ_JBHUEK010000018.1"/>
</dbReference>
<reference evidence="3" key="1">
    <citation type="journal article" date="2019" name="Int. J. Syst. Evol. Microbiol.">
        <title>The Global Catalogue of Microorganisms (GCM) 10K type strain sequencing project: providing services to taxonomists for standard genome sequencing and annotation.</title>
        <authorList>
            <consortium name="The Broad Institute Genomics Platform"/>
            <consortium name="The Broad Institute Genome Sequencing Center for Infectious Disease"/>
            <person name="Wu L."/>
            <person name="Ma J."/>
        </authorList>
    </citation>
    <scope>NUCLEOTIDE SEQUENCE [LARGE SCALE GENOMIC DNA]</scope>
    <source>
        <strain evidence="3">CCUG 15531</strain>
    </source>
</reference>
<keyword evidence="1" id="KW-0175">Coiled coil</keyword>
<organism evidence="2 3">
    <name type="scientific">Fredinandcohnia salidurans</name>
    <dbReference type="NCBI Taxonomy" id="2595041"/>
    <lineage>
        <taxon>Bacteria</taxon>
        <taxon>Bacillati</taxon>
        <taxon>Bacillota</taxon>
        <taxon>Bacilli</taxon>
        <taxon>Bacillales</taxon>
        <taxon>Bacillaceae</taxon>
        <taxon>Fredinandcohnia</taxon>
    </lineage>
</organism>
<accession>A0ABW4MND8</accession>
<gene>
    <name evidence="2" type="ORF">ACFSFW_12485</name>
</gene>
<evidence type="ECO:0000256" key="1">
    <source>
        <dbReference type="SAM" id="Coils"/>
    </source>
</evidence>
<comment type="caution">
    <text evidence="2">The sequence shown here is derived from an EMBL/GenBank/DDBJ whole genome shotgun (WGS) entry which is preliminary data.</text>
</comment>
<evidence type="ECO:0000313" key="2">
    <source>
        <dbReference type="EMBL" id="MFD1779491.1"/>
    </source>
</evidence>
<dbReference type="InterPro" id="IPR048062">
    <property type="entry name" value="SE1832-like"/>
</dbReference>